<organism evidence="1 2">
    <name type="scientific">Ilex paraguariensis</name>
    <name type="common">yerba mate</name>
    <dbReference type="NCBI Taxonomy" id="185542"/>
    <lineage>
        <taxon>Eukaryota</taxon>
        <taxon>Viridiplantae</taxon>
        <taxon>Streptophyta</taxon>
        <taxon>Embryophyta</taxon>
        <taxon>Tracheophyta</taxon>
        <taxon>Spermatophyta</taxon>
        <taxon>Magnoliopsida</taxon>
        <taxon>eudicotyledons</taxon>
        <taxon>Gunneridae</taxon>
        <taxon>Pentapetalae</taxon>
        <taxon>asterids</taxon>
        <taxon>campanulids</taxon>
        <taxon>Aquifoliales</taxon>
        <taxon>Aquifoliaceae</taxon>
        <taxon>Ilex</taxon>
    </lineage>
</organism>
<accession>A0ABC8SZ02</accession>
<dbReference type="AlphaFoldDB" id="A0ABC8SZ02"/>
<reference evidence="1 2" key="1">
    <citation type="submission" date="2024-02" db="EMBL/GenBank/DDBJ databases">
        <authorList>
            <person name="Vignale AGUSTIN F."/>
            <person name="Sosa J E."/>
            <person name="Modenutti C."/>
        </authorList>
    </citation>
    <scope>NUCLEOTIDE SEQUENCE [LARGE SCALE GENOMIC DNA]</scope>
</reference>
<dbReference type="EMBL" id="CAUOFW020003836">
    <property type="protein sequence ID" value="CAK9162334.1"/>
    <property type="molecule type" value="Genomic_DNA"/>
</dbReference>
<evidence type="ECO:0000313" key="2">
    <source>
        <dbReference type="Proteomes" id="UP001642360"/>
    </source>
</evidence>
<dbReference type="Proteomes" id="UP001642360">
    <property type="component" value="Unassembled WGS sequence"/>
</dbReference>
<keyword evidence="2" id="KW-1185">Reference proteome</keyword>
<proteinExistence type="predicted"/>
<evidence type="ECO:0000313" key="1">
    <source>
        <dbReference type="EMBL" id="CAK9162334.1"/>
    </source>
</evidence>
<protein>
    <submittedName>
        <fullName evidence="1">Uncharacterized protein</fullName>
    </submittedName>
</protein>
<feature type="non-terminal residue" evidence="1">
    <location>
        <position position="1"/>
    </location>
</feature>
<name>A0ABC8SZ02_9AQUA</name>
<sequence>RDDFLKLAYLVTSDVIANRMRRDFFGGTGRKCANARSKVRESGLGLGGEFGNNGGPIIFRDFVVTKCNHLIGIFFDKVENKVGNNGLPFERFAE</sequence>
<comment type="caution">
    <text evidence="1">The sequence shown here is derived from an EMBL/GenBank/DDBJ whole genome shotgun (WGS) entry which is preliminary data.</text>
</comment>
<gene>
    <name evidence="1" type="ORF">ILEXP_LOCUS31198</name>
</gene>